<dbReference type="PANTHER" id="PTHR30093">
    <property type="entry name" value="GENERAL SECRETION PATHWAY PROTEIN G"/>
    <property type="match status" value="1"/>
</dbReference>
<dbReference type="EMBL" id="JBHSOG010000014">
    <property type="protein sequence ID" value="MFC5768731.1"/>
    <property type="molecule type" value="Genomic_DNA"/>
</dbReference>
<keyword evidence="7 10" id="KW-0812">Transmembrane</keyword>
<evidence type="ECO:0000259" key="11">
    <source>
        <dbReference type="Pfam" id="PF08334"/>
    </source>
</evidence>
<organism evidence="12 13">
    <name type="scientific">Thauera sinica</name>
    <dbReference type="NCBI Taxonomy" id="2665146"/>
    <lineage>
        <taxon>Bacteria</taxon>
        <taxon>Pseudomonadati</taxon>
        <taxon>Pseudomonadota</taxon>
        <taxon>Betaproteobacteria</taxon>
        <taxon>Rhodocyclales</taxon>
        <taxon>Zoogloeaceae</taxon>
        <taxon>Thauera</taxon>
    </lineage>
</organism>
<evidence type="ECO:0000256" key="1">
    <source>
        <dbReference type="ARBA" id="ARBA00004377"/>
    </source>
</evidence>
<evidence type="ECO:0000256" key="10">
    <source>
        <dbReference type="SAM" id="Phobius"/>
    </source>
</evidence>
<evidence type="ECO:0000256" key="8">
    <source>
        <dbReference type="ARBA" id="ARBA00022989"/>
    </source>
</evidence>
<feature type="transmembrane region" description="Helical" evidence="10">
    <location>
        <begin position="20"/>
        <end position="38"/>
    </location>
</feature>
<keyword evidence="6" id="KW-0997">Cell inner membrane</keyword>
<evidence type="ECO:0000256" key="7">
    <source>
        <dbReference type="ARBA" id="ARBA00022692"/>
    </source>
</evidence>
<dbReference type="SUPFAM" id="SSF54523">
    <property type="entry name" value="Pili subunits"/>
    <property type="match status" value="1"/>
</dbReference>
<dbReference type="InterPro" id="IPR013545">
    <property type="entry name" value="T2SS_protein-GspG_C"/>
</dbReference>
<keyword evidence="4" id="KW-1003">Cell membrane</keyword>
<evidence type="ECO:0000256" key="4">
    <source>
        <dbReference type="ARBA" id="ARBA00022475"/>
    </source>
</evidence>
<evidence type="ECO:0000313" key="12">
    <source>
        <dbReference type="EMBL" id="MFC5768731.1"/>
    </source>
</evidence>
<gene>
    <name evidence="12" type="primary">gspG</name>
    <name evidence="12" type="ORF">ACFPTN_05045</name>
</gene>
<keyword evidence="9 10" id="KW-0472">Membrane</keyword>
<dbReference type="InterPro" id="IPR012902">
    <property type="entry name" value="N_methyl_site"/>
</dbReference>
<dbReference type="InterPro" id="IPR000983">
    <property type="entry name" value="Bac_GSPG_pilin"/>
</dbReference>
<dbReference type="Proteomes" id="UP001595974">
    <property type="component" value="Unassembled WGS sequence"/>
</dbReference>
<dbReference type="NCBIfam" id="TIGR01710">
    <property type="entry name" value="typeII_sec_gspG"/>
    <property type="match status" value="1"/>
</dbReference>
<dbReference type="Pfam" id="PF08334">
    <property type="entry name" value="T2SSG"/>
    <property type="match status" value="1"/>
</dbReference>
<protein>
    <recommendedName>
        <fullName evidence="3">Type II secretion system core protein G</fullName>
    </recommendedName>
</protein>
<reference evidence="13" key="1">
    <citation type="journal article" date="2019" name="Int. J. Syst. Evol. Microbiol.">
        <title>The Global Catalogue of Microorganisms (GCM) 10K type strain sequencing project: providing services to taxonomists for standard genome sequencing and annotation.</title>
        <authorList>
            <consortium name="The Broad Institute Genomics Platform"/>
            <consortium name="The Broad Institute Genome Sequencing Center for Infectious Disease"/>
            <person name="Wu L."/>
            <person name="Ma J."/>
        </authorList>
    </citation>
    <scope>NUCLEOTIDE SEQUENCE [LARGE SCALE GENOMIC DNA]</scope>
    <source>
        <strain evidence="13">SHR3</strain>
    </source>
</reference>
<keyword evidence="13" id="KW-1185">Reference proteome</keyword>
<evidence type="ECO:0000256" key="6">
    <source>
        <dbReference type="ARBA" id="ARBA00022519"/>
    </source>
</evidence>
<comment type="similarity">
    <text evidence="2">Belongs to the GSP G family.</text>
</comment>
<accession>A0ABW1ANW7</accession>
<dbReference type="InterPro" id="IPR010054">
    <property type="entry name" value="Type2_sec_GspG"/>
</dbReference>
<dbReference type="PRINTS" id="PR00813">
    <property type="entry name" value="BCTERIALGSPG"/>
</dbReference>
<keyword evidence="5" id="KW-0488">Methylation</keyword>
<comment type="caution">
    <text evidence="12">The sequence shown here is derived from an EMBL/GenBank/DDBJ whole genome shotgun (WGS) entry which is preliminary data.</text>
</comment>
<evidence type="ECO:0000256" key="3">
    <source>
        <dbReference type="ARBA" id="ARBA00020042"/>
    </source>
</evidence>
<feature type="domain" description="Type II secretion system protein GspG C-terminal" evidence="11">
    <location>
        <begin position="41"/>
        <end position="146"/>
    </location>
</feature>
<dbReference type="RefSeq" id="WP_096448321.1">
    <property type="nucleotide sequence ID" value="NZ_JBHSOG010000014.1"/>
</dbReference>
<proteinExistence type="inferred from homology"/>
<evidence type="ECO:0000256" key="5">
    <source>
        <dbReference type="ARBA" id="ARBA00022481"/>
    </source>
</evidence>
<dbReference type="Pfam" id="PF07963">
    <property type="entry name" value="N_methyl"/>
    <property type="match status" value="1"/>
</dbReference>
<dbReference type="PANTHER" id="PTHR30093:SF45">
    <property type="entry name" value="TYPE II SECRETION SYSTEM CORE PROTEIN G"/>
    <property type="match status" value="1"/>
</dbReference>
<evidence type="ECO:0000256" key="9">
    <source>
        <dbReference type="ARBA" id="ARBA00023136"/>
    </source>
</evidence>
<sequence length="146" mass="15937">MQPNPSRPSAIRRIHAGFTLLELLVVMVIIGLLAGYVGPRFFSQIGKSETKVAQAQIDAFGKALDQYRLDVGRYPTTEQGLQSLMAAPTDTPRWAGPYLKKAVPLDPWGKPYQYRQPGEHGEFDLFSFGSDGQPGGEGGAADVSNW</sequence>
<comment type="subcellular location">
    <subcellularLocation>
        <location evidence="1">Cell inner membrane</location>
        <topology evidence="1">Single-pass membrane protein</topology>
    </subcellularLocation>
</comment>
<keyword evidence="8 10" id="KW-1133">Transmembrane helix</keyword>
<dbReference type="InterPro" id="IPR045584">
    <property type="entry name" value="Pilin-like"/>
</dbReference>
<evidence type="ECO:0000256" key="2">
    <source>
        <dbReference type="ARBA" id="ARBA00009984"/>
    </source>
</evidence>
<name>A0ABW1ANW7_9RHOO</name>
<dbReference type="Gene3D" id="3.30.700.10">
    <property type="entry name" value="Glycoprotein, Type 4 Pilin"/>
    <property type="match status" value="1"/>
</dbReference>
<evidence type="ECO:0000313" key="13">
    <source>
        <dbReference type="Proteomes" id="UP001595974"/>
    </source>
</evidence>
<dbReference type="NCBIfam" id="TIGR02532">
    <property type="entry name" value="IV_pilin_GFxxxE"/>
    <property type="match status" value="1"/>
</dbReference>